<feature type="domain" description="HTH deoR-type" evidence="3">
    <location>
        <begin position="16"/>
        <end position="71"/>
    </location>
</feature>
<keyword evidence="2" id="KW-0804">Transcription</keyword>
<dbReference type="InParanoid" id="A0A420XTU5"/>
<dbReference type="InterPro" id="IPR036388">
    <property type="entry name" value="WH-like_DNA-bd_sf"/>
</dbReference>
<dbReference type="OrthoDB" id="7688673at2"/>
<evidence type="ECO:0000256" key="1">
    <source>
        <dbReference type="ARBA" id="ARBA00023015"/>
    </source>
</evidence>
<sequence>MSVTQLRRPPARDALPHERRAHLLQVLAERGALSVGDVQDLTGVSYPTAARDLQVLCTQHGAVRVHGGALSPTRTPSPSADGRDLRPLALEHLRLAGDCLRRGETAGAQLHTRIAETYAHLCTD</sequence>
<dbReference type="PROSITE" id="PS51000">
    <property type="entry name" value="HTH_DEOR_2"/>
    <property type="match status" value="1"/>
</dbReference>
<gene>
    <name evidence="4" type="ORF">CLV35_0598</name>
</gene>
<accession>A0A420XTU5</accession>
<dbReference type="SUPFAM" id="SSF46785">
    <property type="entry name" value="Winged helix' DNA-binding domain"/>
    <property type="match status" value="1"/>
</dbReference>
<dbReference type="SMART" id="SM00420">
    <property type="entry name" value="HTH_DEOR"/>
    <property type="match status" value="1"/>
</dbReference>
<name>A0A420XTU5_9ACTN</name>
<proteinExistence type="predicted"/>
<dbReference type="Pfam" id="PF08220">
    <property type="entry name" value="HTH_DeoR"/>
    <property type="match status" value="1"/>
</dbReference>
<dbReference type="InterPro" id="IPR001034">
    <property type="entry name" value="DeoR_HTH"/>
</dbReference>
<evidence type="ECO:0000313" key="4">
    <source>
        <dbReference type="EMBL" id="RKS80177.1"/>
    </source>
</evidence>
<organism evidence="4 5">
    <name type="scientific">Motilibacter peucedani</name>
    <dbReference type="NCBI Taxonomy" id="598650"/>
    <lineage>
        <taxon>Bacteria</taxon>
        <taxon>Bacillati</taxon>
        <taxon>Actinomycetota</taxon>
        <taxon>Actinomycetes</taxon>
        <taxon>Motilibacterales</taxon>
        <taxon>Motilibacteraceae</taxon>
        <taxon>Motilibacter</taxon>
    </lineage>
</organism>
<evidence type="ECO:0000313" key="5">
    <source>
        <dbReference type="Proteomes" id="UP000281955"/>
    </source>
</evidence>
<dbReference type="Gene3D" id="1.10.10.10">
    <property type="entry name" value="Winged helix-like DNA-binding domain superfamily/Winged helix DNA-binding domain"/>
    <property type="match status" value="1"/>
</dbReference>
<dbReference type="InterPro" id="IPR036390">
    <property type="entry name" value="WH_DNA-bd_sf"/>
</dbReference>
<keyword evidence="1" id="KW-0805">Transcription regulation</keyword>
<protein>
    <submittedName>
        <fullName evidence="4">DeoR-like protein with HTH domain</fullName>
    </submittedName>
</protein>
<dbReference type="Proteomes" id="UP000281955">
    <property type="component" value="Unassembled WGS sequence"/>
</dbReference>
<comment type="caution">
    <text evidence="4">The sequence shown here is derived from an EMBL/GenBank/DDBJ whole genome shotgun (WGS) entry which is preliminary data.</text>
</comment>
<keyword evidence="5" id="KW-1185">Reference proteome</keyword>
<dbReference type="AlphaFoldDB" id="A0A420XTU5"/>
<dbReference type="GO" id="GO:0003700">
    <property type="term" value="F:DNA-binding transcription factor activity"/>
    <property type="evidence" value="ECO:0007669"/>
    <property type="project" value="InterPro"/>
</dbReference>
<dbReference type="EMBL" id="RBWV01000009">
    <property type="protein sequence ID" value="RKS80177.1"/>
    <property type="molecule type" value="Genomic_DNA"/>
</dbReference>
<evidence type="ECO:0000259" key="3">
    <source>
        <dbReference type="PROSITE" id="PS51000"/>
    </source>
</evidence>
<reference evidence="4 5" key="1">
    <citation type="submission" date="2018-10" db="EMBL/GenBank/DDBJ databases">
        <title>Genomic Encyclopedia of Archaeal and Bacterial Type Strains, Phase II (KMG-II): from individual species to whole genera.</title>
        <authorList>
            <person name="Goeker M."/>
        </authorList>
    </citation>
    <scope>NUCLEOTIDE SEQUENCE [LARGE SCALE GENOMIC DNA]</scope>
    <source>
        <strain evidence="4 5">RP-AC37</strain>
    </source>
</reference>
<evidence type="ECO:0000256" key="2">
    <source>
        <dbReference type="ARBA" id="ARBA00023163"/>
    </source>
</evidence>